<gene>
    <name evidence="2" type="ORF">BP00DRAFT_429294</name>
</gene>
<dbReference type="EMBL" id="KZ825569">
    <property type="protein sequence ID" value="PYI27485.1"/>
    <property type="molecule type" value="Genomic_DNA"/>
</dbReference>
<dbReference type="AlphaFoldDB" id="A0A2V5HSL8"/>
<accession>A0A2V5HSL8</accession>
<proteinExistence type="predicted"/>
<feature type="chain" id="PRO_5016124967" evidence="1">
    <location>
        <begin position="24"/>
        <end position="57"/>
    </location>
</feature>
<feature type="signal peptide" evidence="1">
    <location>
        <begin position="1"/>
        <end position="23"/>
    </location>
</feature>
<reference evidence="2 3" key="1">
    <citation type="submission" date="2018-02" db="EMBL/GenBank/DDBJ databases">
        <title>The genomes of Aspergillus section Nigri reveals drivers in fungal speciation.</title>
        <authorList>
            <consortium name="DOE Joint Genome Institute"/>
            <person name="Vesth T.C."/>
            <person name="Nybo J."/>
            <person name="Theobald S."/>
            <person name="Brandl J."/>
            <person name="Frisvad J.C."/>
            <person name="Nielsen K.F."/>
            <person name="Lyhne E.K."/>
            <person name="Kogle M.E."/>
            <person name="Kuo A."/>
            <person name="Riley R."/>
            <person name="Clum A."/>
            <person name="Nolan M."/>
            <person name="Lipzen A."/>
            <person name="Salamov A."/>
            <person name="Henrissat B."/>
            <person name="Wiebenga A."/>
            <person name="De vries R.P."/>
            <person name="Grigoriev I.V."/>
            <person name="Mortensen U.H."/>
            <person name="Andersen M.R."/>
            <person name="Baker S.E."/>
        </authorList>
    </citation>
    <scope>NUCLEOTIDE SEQUENCE [LARGE SCALE GENOMIC DNA]</scope>
    <source>
        <strain evidence="2 3">CBS 114.80</strain>
    </source>
</reference>
<organism evidence="2 3">
    <name type="scientific">Aspergillus indologenus CBS 114.80</name>
    <dbReference type="NCBI Taxonomy" id="1450541"/>
    <lineage>
        <taxon>Eukaryota</taxon>
        <taxon>Fungi</taxon>
        <taxon>Dikarya</taxon>
        <taxon>Ascomycota</taxon>
        <taxon>Pezizomycotina</taxon>
        <taxon>Eurotiomycetes</taxon>
        <taxon>Eurotiomycetidae</taxon>
        <taxon>Eurotiales</taxon>
        <taxon>Aspergillaceae</taxon>
        <taxon>Aspergillus</taxon>
        <taxon>Aspergillus subgen. Circumdati</taxon>
    </lineage>
</organism>
<keyword evidence="1" id="KW-0732">Signal</keyword>
<sequence>MLAFAKIMQPALLLALLCVLAAALPADQGANLEKRQVVSQKKDRRTMNIKKKLTVIL</sequence>
<evidence type="ECO:0000313" key="2">
    <source>
        <dbReference type="EMBL" id="PYI27485.1"/>
    </source>
</evidence>
<protein>
    <submittedName>
        <fullName evidence="2">Uncharacterized protein</fullName>
    </submittedName>
</protein>
<name>A0A2V5HSL8_9EURO</name>
<dbReference type="Proteomes" id="UP000248817">
    <property type="component" value="Unassembled WGS sequence"/>
</dbReference>
<evidence type="ECO:0000313" key="3">
    <source>
        <dbReference type="Proteomes" id="UP000248817"/>
    </source>
</evidence>
<keyword evidence="3" id="KW-1185">Reference proteome</keyword>
<evidence type="ECO:0000256" key="1">
    <source>
        <dbReference type="SAM" id="SignalP"/>
    </source>
</evidence>